<dbReference type="FunFam" id="3.40.50.300:FF:000149">
    <property type="entry name" value="Nuclear valosin-containing protein-like"/>
    <property type="match status" value="1"/>
</dbReference>
<dbReference type="GO" id="GO:0042254">
    <property type="term" value="P:ribosome biogenesis"/>
    <property type="evidence" value="ECO:0007669"/>
    <property type="project" value="TreeGrafter"/>
</dbReference>
<proteinExistence type="inferred from homology"/>
<dbReference type="Gene3D" id="3.40.50.300">
    <property type="entry name" value="P-loop containing nucleotide triphosphate hydrolases"/>
    <property type="match status" value="2"/>
</dbReference>
<dbReference type="Gene3D" id="1.10.8.60">
    <property type="match status" value="2"/>
</dbReference>
<dbReference type="AlphaFoldDB" id="A0A4S2N4X6"/>
<evidence type="ECO:0000256" key="8">
    <source>
        <dbReference type="SAM" id="MobiDB-lite"/>
    </source>
</evidence>
<feature type="domain" description="AAA+ ATPase" evidence="9">
    <location>
        <begin position="447"/>
        <end position="583"/>
    </location>
</feature>
<dbReference type="Pfam" id="PF00004">
    <property type="entry name" value="AAA"/>
    <property type="match status" value="2"/>
</dbReference>
<feature type="region of interest" description="Disordered" evidence="8">
    <location>
        <begin position="322"/>
        <end position="354"/>
    </location>
</feature>
<keyword evidence="2" id="KW-0962">Peroxisome biogenesis</keyword>
<reference evidence="10 11" key="1">
    <citation type="submission" date="2019-04" db="EMBL/GenBank/DDBJ databases">
        <title>Comparative genomics and transcriptomics to analyze fruiting body development in filamentous ascomycetes.</title>
        <authorList>
            <consortium name="DOE Joint Genome Institute"/>
            <person name="Lutkenhaus R."/>
            <person name="Traeger S."/>
            <person name="Breuer J."/>
            <person name="Kuo A."/>
            <person name="Lipzen A."/>
            <person name="Pangilinan J."/>
            <person name="Dilworth D."/>
            <person name="Sandor L."/>
            <person name="Poggeler S."/>
            <person name="Barry K."/>
            <person name="Grigoriev I.V."/>
            <person name="Nowrousian M."/>
        </authorList>
    </citation>
    <scope>NUCLEOTIDE SEQUENCE [LARGE SCALE GENOMIC DNA]</scope>
    <source>
        <strain evidence="10 11">CBS 389.68</strain>
    </source>
</reference>
<name>A0A4S2N4X6_9PEZI</name>
<dbReference type="InterPro" id="IPR003593">
    <property type="entry name" value="AAA+_ATPase"/>
</dbReference>
<keyword evidence="4" id="KW-0067">ATP-binding</keyword>
<feature type="region of interest" description="Disordered" evidence="8">
    <location>
        <begin position="1"/>
        <end position="88"/>
    </location>
</feature>
<feature type="compositionally biased region" description="Basic and acidic residues" evidence="8">
    <location>
        <begin position="1"/>
        <end position="14"/>
    </location>
</feature>
<gene>
    <name evidence="10" type="ORF">EX30DRAFT_303458</name>
</gene>
<evidence type="ECO:0000313" key="11">
    <source>
        <dbReference type="Proteomes" id="UP000298138"/>
    </source>
</evidence>
<dbReference type="GO" id="GO:0016887">
    <property type="term" value="F:ATP hydrolysis activity"/>
    <property type="evidence" value="ECO:0007669"/>
    <property type="project" value="InterPro"/>
</dbReference>
<dbReference type="Pfam" id="PF17862">
    <property type="entry name" value="AAA_lid_3"/>
    <property type="match status" value="2"/>
</dbReference>
<protein>
    <recommendedName>
        <fullName evidence="6">Peroxisomal ATPase PEX1</fullName>
    </recommendedName>
    <alternativeName>
        <fullName evidence="5">Peroxin-1</fullName>
    </alternativeName>
</protein>
<dbReference type="SMART" id="SM00382">
    <property type="entry name" value="AAA"/>
    <property type="match status" value="2"/>
</dbReference>
<organism evidence="10 11">
    <name type="scientific">Ascodesmis nigricans</name>
    <dbReference type="NCBI Taxonomy" id="341454"/>
    <lineage>
        <taxon>Eukaryota</taxon>
        <taxon>Fungi</taxon>
        <taxon>Dikarya</taxon>
        <taxon>Ascomycota</taxon>
        <taxon>Pezizomycotina</taxon>
        <taxon>Pezizomycetes</taxon>
        <taxon>Pezizales</taxon>
        <taxon>Ascodesmidaceae</taxon>
        <taxon>Ascodesmis</taxon>
    </lineage>
</organism>
<dbReference type="OrthoDB" id="27435at2759"/>
<keyword evidence="3" id="KW-0547">Nucleotide-binding</keyword>
<dbReference type="InterPro" id="IPR050168">
    <property type="entry name" value="AAA_ATPase_domain"/>
</dbReference>
<dbReference type="Proteomes" id="UP000298138">
    <property type="component" value="Unassembled WGS sequence"/>
</dbReference>
<sequence length="708" mass="76991">MKAAQDEGSPRGRESTPPPRENQTPLDTVTLAPPAPSTGVTADPVPPLSPAKVVKRRPKERGDEPRVKRVKSSSGTATAAESREPPKNVTLADLGGIDEVVDALLEFVVLPLSKPEIYESLGVPFPRGVLLHGPPGCGKTYLANALAGELGMPFLSVSAPSIVSGMSGESEKKVRELFEEAREKAPCLVFLDEIDAITPKRESAQREMERRIVAQLLTCMDDLAPAKNDGKPVMVIGATNRPDSLDPALRRAGRFEKEICLTVPDEEAREKILKVMCGKLRLEGDFDFKRLAKNTPGFVGADLGALTAEAGRVAIHRIFESLKPEHMEPPTPHTDPPTNEPTEPSSSATPAPTTIALPKSSLIQNFLTAFPTRLTPSQLSTLHITMPDFLAAIPKIQPSSKREGFSTVPDVTWSSIGALHSIREDLRMSIVLPITDPGLFTRAGLSKPIGVLLWGPPGCGKTLLAKAVANESNANFISVKGPELLNKYVGESERAVRQVFSRARASKPCIIFFDELDALVPRRDDSLSEASARVVNTLLTELDGLEDRNGVFVIAATNRPDVIDPAMLRPGRLDKPILVDLPTFEEKVEIFRTLTRKTPMAPDVDLEEVLRDKRTERYSGADLSALVREATTEALRTALKARTDRMMQRITEVGEDGNLKMDAGAEGELTVVVGMDDFRKGVGRVKESVNEKQRMVYTRLATTFAVKG</sequence>
<accession>A0A4S2N4X6</accession>
<dbReference type="PROSITE" id="PS00674">
    <property type="entry name" value="AAA"/>
    <property type="match status" value="1"/>
</dbReference>
<dbReference type="GO" id="GO:0003723">
    <property type="term" value="F:RNA binding"/>
    <property type="evidence" value="ECO:0007669"/>
    <property type="project" value="TreeGrafter"/>
</dbReference>
<dbReference type="GO" id="GO:1990275">
    <property type="term" value="F:preribosome binding"/>
    <property type="evidence" value="ECO:0007669"/>
    <property type="project" value="TreeGrafter"/>
</dbReference>
<dbReference type="InterPro" id="IPR003960">
    <property type="entry name" value="ATPase_AAA_CS"/>
</dbReference>
<feature type="compositionally biased region" description="Low complexity" evidence="8">
    <location>
        <begin position="340"/>
        <end position="354"/>
    </location>
</feature>
<dbReference type="PANTHER" id="PTHR23077">
    <property type="entry name" value="AAA-FAMILY ATPASE"/>
    <property type="match status" value="1"/>
</dbReference>
<evidence type="ECO:0000256" key="6">
    <source>
        <dbReference type="ARBA" id="ARBA00034532"/>
    </source>
</evidence>
<dbReference type="FunCoup" id="A0A4S2N4X6">
    <property type="interactions" value="950"/>
</dbReference>
<evidence type="ECO:0000256" key="1">
    <source>
        <dbReference type="ARBA" id="ARBA00006914"/>
    </source>
</evidence>
<evidence type="ECO:0000259" key="9">
    <source>
        <dbReference type="SMART" id="SM00382"/>
    </source>
</evidence>
<dbReference type="FunFam" id="3.40.50.300:FF:000365">
    <property type="entry name" value="Ribosome biogenesis ATPase RIX7"/>
    <property type="match status" value="1"/>
</dbReference>
<dbReference type="FunFam" id="1.10.8.60:FF:000081">
    <property type="entry name" value="AAA family ATPase/60S ribosome export protein"/>
    <property type="match status" value="1"/>
</dbReference>
<dbReference type="InterPro" id="IPR027417">
    <property type="entry name" value="P-loop_NTPase"/>
</dbReference>
<comment type="similarity">
    <text evidence="1">Belongs to the AAA ATPase family.</text>
</comment>
<dbReference type="CDD" id="cd19518">
    <property type="entry name" value="RecA-like_NVL_r1-like"/>
    <property type="match status" value="1"/>
</dbReference>
<dbReference type="SUPFAM" id="SSF52540">
    <property type="entry name" value="P-loop containing nucleoside triphosphate hydrolases"/>
    <property type="match status" value="2"/>
</dbReference>
<dbReference type="PANTHER" id="PTHR23077:SF171">
    <property type="entry name" value="NUCLEAR VALOSIN-CONTAINING PROTEIN-LIKE"/>
    <property type="match status" value="1"/>
</dbReference>
<feature type="domain" description="AAA+ ATPase" evidence="9">
    <location>
        <begin position="125"/>
        <end position="265"/>
    </location>
</feature>
<dbReference type="GO" id="GO:0007031">
    <property type="term" value="P:peroxisome organization"/>
    <property type="evidence" value="ECO:0007669"/>
    <property type="project" value="UniProtKB-KW"/>
</dbReference>
<evidence type="ECO:0000256" key="7">
    <source>
        <dbReference type="ARBA" id="ARBA00048778"/>
    </source>
</evidence>
<feature type="compositionally biased region" description="Pro residues" evidence="8">
    <location>
        <begin position="329"/>
        <end position="339"/>
    </location>
</feature>
<evidence type="ECO:0000256" key="3">
    <source>
        <dbReference type="ARBA" id="ARBA00022741"/>
    </source>
</evidence>
<dbReference type="STRING" id="341454.A0A4S2N4X6"/>
<evidence type="ECO:0000256" key="4">
    <source>
        <dbReference type="ARBA" id="ARBA00022840"/>
    </source>
</evidence>
<evidence type="ECO:0000313" key="10">
    <source>
        <dbReference type="EMBL" id="TGZ84322.1"/>
    </source>
</evidence>
<dbReference type="GO" id="GO:0005634">
    <property type="term" value="C:nucleus"/>
    <property type="evidence" value="ECO:0007669"/>
    <property type="project" value="TreeGrafter"/>
</dbReference>
<keyword evidence="11" id="KW-1185">Reference proteome</keyword>
<evidence type="ECO:0000256" key="5">
    <source>
        <dbReference type="ARBA" id="ARBA00032509"/>
    </source>
</evidence>
<dbReference type="EMBL" id="ML220113">
    <property type="protein sequence ID" value="TGZ84322.1"/>
    <property type="molecule type" value="Genomic_DNA"/>
</dbReference>
<comment type="catalytic activity">
    <reaction evidence="7">
        <text>ATP + H2O = ADP + phosphate + H(+)</text>
        <dbReference type="Rhea" id="RHEA:13065"/>
        <dbReference type="ChEBI" id="CHEBI:15377"/>
        <dbReference type="ChEBI" id="CHEBI:15378"/>
        <dbReference type="ChEBI" id="CHEBI:30616"/>
        <dbReference type="ChEBI" id="CHEBI:43474"/>
        <dbReference type="ChEBI" id="CHEBI:456216"/>
    </reaction>
    <physiologicalReaction direction="left-to-right" evidence="7">
        <dbReference type="Rhea" id="RHEA:13066"/>
    </physiologicalReaction>
</comment>
<evidence type="ECO:0000256" key="2">
    <source>
        <dbReference type="ARBA" id="ARBA00022593"/>
    </source>
</evidence>
<dbReference type="InParanoid" id="A0A4S2N4X6"/>
<dbReference type="InterPro" id="IPR041569">
    <property type="entry name" value="AAA_lid_3"/>
</dbReference>
<dbReference type="InterPro" id="IPR003959">
    <property type="entry name" value="ATPase_AAA_core"/>
</dbReference>
<dbReference type="GO" id="GO:0005524">
    <property type="term" value="F:ATP binding"/>
    <property type="evidence" value="ECO:0007669"/>
    <property type="project" value="UniProtKB-KW"/>
</dbReference>